<reference evidence="6" key="1">
    <citation type="journal article" date="2019" name="Int. J. Syst. Evol. Microbiol.">
        <title>The Global Catalogue of Microorganisms (GCM) 10K type strain sequencing project: providing services to taxonomists for standard genome sequencing and annotation.</title>
        <authorList>
            <consortium name="The Broad Institute Genomics Platform"/>
            <consortium name="The Broad Institute Genome Sequencing Center for Infectious Disease"/>
            <person name="Wu L."/>
            <person name="Ma J."/>
        </authorList>
    </citation>
    <scope>NUCLEOTIDE SEQUENCE [LARGE SCALE GENOMIC DNA]</scope>
    <source>
        <strain evidence="6">CGMCC 1.15288</strain>
    </source>
</reference>
<accession>A0ABQ1YN43</accession>
<feature type="domain" description="HTH araC/xylS-type" evidence="4">
    <location>
        <begin position="232"/>
        <end position="330"/>
    </location>
</feature>
<dbReference type="InterPro" id="IPR018060">
    <property type="entry name" value="HTH_AraC"/>
</dbReference>
<dbReference type="InterPro" id="IPR009057">
    <property type="entry name" value="Homeodomain-like_sf"/>
</dbReference>
<keyword evidence="2" id="KW-0238">DNA-binding</keyword>
<dbReference type="Pfam" id="PF12833">
    <property type="entry name" value="HTH_18"/>
    <property type="match status" value="1"/>
</dbReference>
<evidence type="ECO:0000256" key="3">
    <source>
        <dbReference type="ARBA" id="ARBA00023163"/>
    </source>
</evidence>
<sequence>MATTLINSADVFNIDSFPNPQLLRPRTAGVGESEFSTCYNTAVGTLKFKSLLFPDMHVMNLHWQVDRDVSIVENSRADTVNINFQMSGHMNTRFTGIRSELAMKPRKHNLIFSPEGGFQNGVKSGEQVEMFHISMGKRYFSDLIGCDDYWSECAQNNLLKDRPFAGKDVNPDLTPHMHKLIRDIKQCHESGAMRNLLIQSKVLELLALQIGQMQDSRSGSPGLSVAETGRLHELKNYMESHFLEDFSLPHLSRICLLNDFKLKKGFKELFGTTVFAYLRKLRMDFAGNLLLDSLKSIEDISEILGYEHPQHFSTAFKRYHGTTPSDFRSFATCRYTGRR</sequence>
<name>A0ABQ1YN43_9BACT</name>
<dbReference type="EMBL" id="BMIA01000001">
    <property type="protein sequence ID" value="GGH32075.1"/>
    <property type="molecule type" value="Genomic_DNA"/>
</dbReference>
<keyword evidence="6" id="KW-1185">Reference proteome</keyword>
<gene>
    <name evidence="5" type="ORF">GCM10007423_21380</name>
</gene>
<dbReference type="PROSITE" id="PS01124">
    <property type="entry name" value="HTH_ARAC_FAMILY_2"/>
    <property type="match status" value="1"/>
</dbReference>
<evidence type="ECO:0000313" key="5">
    <source>
        <dbReference type="EMBL" id="GGH32075.1"/>
    </source>
</evidence>
<keyword evidence="3" id="KW-0804">Transcription</keyword>
<dbReference type="Gene3D" id="1.10.10.60">
    <property type="entry name" value="Homeodomain-like"/>
    <property type="match status" value="1"/>
</dbReference>
<dbReference type="InterPro" id="IPR020449">
    <property type="entry name" value="Tscrpt_reg_AraC-type_HTH"/>
</dbReference>
<proteinExistence type="predicted"/>
<dbReference type="SMART" id="SM00342">
    <property type="entry name" value="HTH_ARAC"/>
    <property type="match status" value="1"/>
</dbReference>
<dbReference type="PRINTS" id="PR00032">
    <property type="entry name" value="HTHARAC"/>
</dbReference>
<evidence type="ECO:0000256" key="2">
    <source>
        <dbReference type="ARBA" id="ARBA00023125"/>
    </source>
</evidence>
<evidence type="ECO:0000256" key="1">
    <source>
        <dbReference type="ARBA" id="ARBA00023015"/>
    </source>
</evidence>
<dbReference type="SUPFAM" id="SSF46689">
    <property type="entry name" value="Homeodomain-like"/>
    <property type="match status" value="2"/>
</dbReference>
<comment type="caution">
    <text evidence="5">The sequence shown here is derived from an EMBL/GenBank/DDBJ whole genome shotgun (WGS) entry which is preliminary data.</text>
</comment>
<evidence type="ECO:0000259" key="4">
    <source>
        <dbReference type="PROSITE" id="PS01124"/>
    </source>
</evidence>
<dbReference type="Proteomes" id="UP000600214">
    <property type="component" value="Unassembled WGS sequence"/>
</dbReference>
<evidence type="ECO:0000313" key="6">
    <source>
        <dbReference type="Proteomes" id="UP000600214"/>
    </source>
</evidence>
<dbReference type="PANTHER" id="PTHR47893">
    <property type="entry name" value="REGULATORY PROTEIN PCHR"/>
    <property type="match status" value="1"/>
</dbReference>
<dbReference type="InterPro" id="IPR053142">
    <property type="entry name" value="PchR_regulatory_protein"/>
</dbReference>
<dbReference type="RefSeq" id="WP_188931499.1">
    <property type="nucleotide sequence ID" value="NZ_BMIA01000001.1"/>
</dbReference>
<organism evidence="5 6">
    <name type="scientific">Dyadobacter endophyticus</name>
    <dbReference type="NCBI Taxonomy" id="1749036"/>
    <lineage>
        <taxon>Bacteria</taxon>
        <taxon>Pseudomonadati</taxon>
        <taxon>Bacteroidota</taxon>
        <taxon>Cytophagia</taxon>
        <taxon>Cytophagales</taxon>
        <taxon>Spirosomataceae</taxon>
        <taxon>Dyadobacter</taxon>
    </lineage>
</organism>
<keyword evidence="1" id="KW-0805">Transcription regulation</keyword>
<protein>
    <submittedName>
        <fullName evidence="5">AraC family transcriptional regulator</fullName>
    </submittedName>
</protein>
<dbReference type="PANTHER" id="PTHR47893:SF1">
    <property type="entry name" value="REGULATORY PROTEIN PCHR"/>
    <property type="match status" value="1"/>
</dbReference>